<evidence type="ECO:0000256" key="3">
    <source>
        <dbReference type="ARBA" id="ARBA00023163"/>
    </source>
</evidence>
<dbReference type="GO" id="GO:0043565">
    <property type="term" value="F:sequence-specific DNA binding"/>
    <property type="evidence" value="ECO:0007669"/>
    <property type="project" value="InterPro"/>
</dbReference>
<evidence type="ECO:0000256" key="2">
    <source>
        <dbReference type="ARBA" id="ARBA00023125"/>
    </source>
</evidence>
<evidence type="ECO:0000313" key="6">
    <source>
        <dbReference type="Proteomes" id="UP000190166"/>
    </source>
</evidence>
<protein>
    <submittedName>
        <fullName evidence="5">AraC-type DNA-binding protein</fullName>
    </submittedName>
</protein>
<dbReference type="InterPro" id="IPR009057">
    <property type="entry name" value="Homeodomain-like_sf"/>
</dbReference>
<reference evidence="5 6" key="1">
    <citation type="submission" date="2017-02" db="EMBL/GenBank/DDBJ databases">
        <authorList>
            <person name="Peterson S.W."/>
        </authorList>
    </citation>
    <scope>NUCLEOTIDE SEQUENCE [LARGE SCALE GENOMIC DNA]</scope>
    <source>
        <strain evidence="5 6">DSM 18108</strain>
    </source>
</reference>
<keyword evidence="6" id="KW-1185">Reference proteome</keyword>
<feature type="domain" description="HTH araC/xylS-type" evidence="4">
    <location>
        <begin position="231"/>
        <end position="329"/>
    </location>
</feature>
<dbReference type="PANTHER" id="PTHR47893">
    <property type="entry name" value="REGULATORY PROTEIN PCHR"/>
    <property type="match status" value="1"/>
</dbReference>
<dbReference type="Gene3D" id="1.10.10.60">
    <property type="entry name" value="Homeodomain-like"/>
    <property type="match status" value="2"/>
</dbReference>
<dbReference type="STRING" id="393003.SAMN05660461_2668"/>
<dbReference type="EMBL" id="FUZZ01000001">
    <property type="protein sequence ID" value="SKD02863.1"/>
    <property type="molecule type" value="Genomic_DNA"/>
</dbReference>
<keyword evidence="2 5" id="KW-0238">DNA-binding</keyword>
<dbReference type="PANTHER" id="PTHR47893:SF1">
    <property type="entry name" value="REGULATORY PROTEIN PCHR"/>
    <property type="match status" value="1"/>
</dbReference>
<name>A0A1T5NRH9_9BACT</name>
<gene>
    <name evidence="5" type="ORF">SAMN05660461_2668</name>
</gene>
<evidence type="ECO:0000259" key="4">
    <source>
        <dbReference type="PROSITE" id="PS01124"/>
    </source>
</evidence>
<dbReference type="SMART" id="SM00342">
    <property type="entry name" value="HTH_ARAC"/>
    <property type="match status" value="1"/>
</dbReference>
<dbReference type="AlphaFoldDB" id="A0A1T5NRH9"/>
<dbReference type="InterPro" id="IPR018062">
    <property type="entry name" value="HTH_AraC-typ_CS"/>
</dbReference>
<sequence length="329" mass="37707">MFKKRIPKFVTSITARRLKTDKVKEIQEILSLAIPQPAMSDQLQLAEQDSVSVPDCLDFTLQRFTYDKPLPVEDVAMVIYQPAKRGQSAAIELRYCVAGSKYCKNPSCTDQLCSEGKKEACNDRVPSVDLITVRFQPAFIQSLQKGTTTFSLFENQSRKPFVKTIQPCTKSKSVLETMVHHDYEGILKNIFLQSRALDLLLYSSDQFMQNDTDERYGCRFLTHLEDREKIENARGILLEQLDSPITIRDLARRVAMNECYLKKGFKAMYGTTIYDYFQKERMEKAKGLLYEKGMSVSEVAMLMGYSCISHFSTAFKKHTGLKPCELLLR</sequence>
<dbReference type="SUPFAM" id="SSF46689">
    <property type="entry name" value="Homeodomain-like"/>
    <property type="match status" value="2"/>
</dbReference>
<dbReference type="PROSITE" id="PS00041">
    <property type="entry name" value="HTH_ARAC_FAMILY_1"/>
    <property type="match status" value="1"/>
</dbReference>
<accession>A0A1T5NRH9</accession>
<keyword evidence="3" id="KW-0804">Transcription</keyword>
<dbReference type="Pfam" id="PF12833">
    <property type="entry name" value="HTH_18"/>
    <property type="match status" value="1"/>
</dbReference>
<proteinExistence type="predicted"/>
<keyword evidence="1" id="KW-0805">Transcription regulation</keyword>
<organism evidence="5 6">
    <name type="scientific">Chitinophaga ginsengisegetis</name>
    <dbReference type="NCBI Taxonomy" id="393003"/>
    <lineage>
        <taxon>Bacteria</taxon>
        <taxon>Pseudomonadati</taxon>
        <taxon>Bacteroidota</taxon>
        <taxon>Chitinophagia</taxon>
        <taxon>Chitinophagales</taxon>
        <taxon>Chitinophagaceae</taxon>
        <taxon>Chitinophaga</taxon>
    </lineage>
</organism>
<evidence type="ECO:0000256" key="1">
    <source>
        <dbReference type="ARBA" id="ARBA00023015"/>
    </source>
</evidence>
<dbReference type="GO" id="GO:0003700">
    <property type="term" value="F:DNA-binding transcription factor activity"/>
    <property type="evidence" value="ECO:0007669"/>
    <property type="project" value="InterPro"/>
</dbReference>
<evidence type="ECO:0000313" key="5">
    <source>
        <dbReference type="EMBL" id="SKD02863.1"/>
    </source>
</evidence>
<dbReference type="PROSITE" id="PS01124">
    <property type="entry name" value="HTH_ARAC_FAMILY_2"/>
    <property type="match status" value="1"/>
</dbReference>
<dbReference type="Proteomes" id="UP000190166">
    <property type="component" value="Unassembled WGS sequence"/>
</dbReference>
<dbReference type="InterPro" id="IPR053142">
    <property type="entry name" value="PchR_regulatory_protein"/>
</dbReference>
<dbReference type="InterPro" id="IPR018060">
    <property type="entry name" value="HTH_AraC"/>
</dbReference>